<dbReference type="Proteomes" id="UP000248856">
    <property type="component" value="Unassembled WGS sequence"/>
</dbReference>
<accession>A0A328YKR5</accession>
<keyword evidence="2" id="KW-1185">Reference proteome</keyword>
<sequence length="94" mass="10824">MTDFPTIARMLRTAYNAEDGLSEDAAIRLYQRASAAGDNRAKLEAELRSAFSRDDVSWRQMLCNDDFEVADIETEDEARKHARRILWEPIFGKN</sequence>
<dbReference type="AlphaFoldDB" id="A0A328YKR5"/>
<protein>
    <submittedName>
        <fullName evidence="1">Uncharacterized protein</fullName>
    </submittedName>
</protein>
<evidence type="ECO:0000313" key="2">
    <source>
        <dbReference type="Proteomes" id="UP000248856"/>
    </source>
</evidence>
<dbReference type="EMBL" id="QLTA01000110">
    <property type="protein sequence ID" value="RAR70726.1"/>
    <property type="molecule type" value="Genomic_DNA"/>
</dbReference>
<proteinExistence type="predicted"/>
<name>A0A328YKR5_9BURK</name>
<evidence type="ECO:0000313" key="1">
    <source>
        <dbReference type="EMBL" id="RAR70726.1"/>
    </source>
</evidence>
<comment type="caution">
    <text evidence="1">The sequence shown here is derived from an EMBL/GenBank/DDBJ whole genome shotgun (WGS) entry which is preliminary data.</text>
</comment>
<organism evidence="1 2">
    <name type="scientific">Paracidovorax anthurii</name>
    <dbReference type="NCBI Taxonomy" id="78229"/>
    <lineage>
        <taxon>Bacteria</taxon>
        <taxon>Pseudomonadati</taxon>
        <taxon>Pseudomonadota</taxon>
        <taxon>Betaproteobacteria</taxon>
        <taxon>Burkholderiales</taxon>
        <taxon>Comamonadaceae</taxon>
        <taxon>Paracidovorax</taxon>
    </lineage>
</organism>
<gene>
    <name evidence="1" type="ORF">AX018_11102</name>
</gene>
<reference evidence="1 2" key="1">
    <citation type="submission" date="2018-06" db="EMBL/GenBank/DDBJ databases">
        <title>Genomic Encyclopedia of Archaeal and Bacterial Type Strains, Phase II (KMG-II): from individual species to whole genera.</title>
        <authorList>
            <person name="Goeker M."/>
        </authorList>
    </citation>
    <scope>NUCLEOTIDE SEQUENCE [LARGE SCALE GENOMIC DNA]</scope>
    <source>
        <strain evidence="1 2">CFPB 3232</strain>
    </source>
</reference>
<dbReference type="RefSeq" id="WP_211322528.1">
    <property type="nucleotide sequence ID" value="NZ_QLTA01000110.1"/>
</dbReference>